<comment type="subcellular location">
    <subcellularLocation>
        <location evidence="1">Cell outer membrane</location>
    </subcellularLocation>
</comment>
<feature type="coiled-coil region" evidence="8">
    <location>
        <begin position="215"/>
        <end position="242"/>
    </location>
</feature>
<evidence type="ECO:0000256" key="7">
    <source>
        <dbReference type="ARBA" id="ARBA00023237"/>
    </source>
</evidence>
<organism evidence="9 10">
    <name type="scientific">Ohtaekwangia kribbensis</name>
    <dbReference type="NCBI Taxonomy" id="688913"/>
    <lineage>
        <taxon>Bacteria</taxon>
        <taxon>Pseudomonadati</taxon>
        <taxon>Bacteroidota</taxon>
        <taxon>Cytophagia</taxon>
        <taxon>Cytophagales</taxon>
        <taxon>Fulvivirgaceae</taxon>
        <taxon>Ohtaekwangia</taxon>
    </lineage>
</organism>
<keyword evidence="10" id="KW-1185">Reference proteome</keyword>
<dbReference type="PANTHER" id="PTHR30026:SF20">
    <property type="entry name" value="OUTER MEMBRANE PROTEIN TOLC"/>
    <property type="match status" value="1"/>
</dbReference>
<dbReference type="Pfam" id="PF02321">
    <property type="entry name" value="OEP"/>
    <property type="match status" value="2"/>
</dbReference>
<accession>A0ABW3K6V0</accession>
<comment type="caution">
    <text evidence="9">The sequence shown here is derived from an EMBL/GenBank/DDBJ whole genome shotgun (WGS) entry which is preliminary data.</text>
</comment>
<keyword evidence="3" id="KW-0813">Transport</keyword>
<keyword evidence="4" id="KW-1134">Transmembrane beta strand</keyword>
<evidence type="ECO:0000256" key="3">
    <source>
        <dbReference type="ARBA" id="ARBA00022448"/>
    </source>
</evidence>
<keyword evidence="8" id="KW-0175">Coiled coil</keyword>
<reference evidence="10" key="1">
    <citation type="journal article" date="2019" name="Int. J. Syst. Evol. Microbiol.">
        <title>The Global Catalogue of Microorganisms (GCM) 10K type strain sequencing project: providing services to taxonomists for standard genome sequencing and annotation.</title>
        <authorList>
            <consortium name="The Broad Institute Genomics Platform"/>
            <consortium name="The Broad Institute Genome Sequencing Center for Infectious Disease"/>
            <person name="Wu L."/>
            <person name="Ma J."/>
        </authorList>
    </citation>
    <scope>NUCLEOTIDE SEQUENCE [LARGE SCALE GENOMIC DNA]</scope>
    <source>
        <strain evidence="10">CCUG 58938</strain>
    </source>
</reference>
<evidence type="ECO:0000313" key="10">
    <source>
        <dbReference type="Proteomes" id="UP001597112"/>
    </source>
</evidence>
<evidence type="ECO:0000256" key="6">
    <source>
        <dbReference type="ARBA" id="ARBA00023136"/>
    </source>
</evidence>
<dbReference type="Gene3D" id="1.20.1600.10">
    <property type="entry name" value="Outer membrane efflux proteins (OEP)"/>
    <property type="match status" value="1"/>
</dbReference>
<keyword evidence="7" id="KW-0998">Cell outer membrane</keyword>
<keyword evidence="5" id="KW-0812">Transmembrane</keyword>
<gene>
    <name evidence="9" type="ORF">ACFQ21_18700</name>
</gene>
<evidence type="ECO:0000256" key="2">
    <source>
        <dbReference type="ARBA" id="ARBA00007613"/>
    </source>
</evidence>
<evidence type="ECO:0000256" key="1">
    <source>
        <dbReference type="ARBA" id="ARBA00004442"/>
    </source>
</evidence>
<dbReference type="RefSeq" id="WP_377581018.1">
    <property type="nucleotide sequence ID" value="NZ_JBHTKA010000007.1"/>
</dbReference>
<dbReference type="PANTHER" id="PTHR30026">
    <property type="entry name" value="OUTER MEMBRANE PROTEIN TOLC"/>
    <property type="match status" value="1"/>
</dbReference>
<dbReference type="InterPro" id="IPR051906">
    <property type="entry name" value="TolC-like"/>
</dbReference>
<dbReference type="Proteomes" id="UP001597112">
    <property type="component" value="Unassembled WGS sequence"/>
</dbReference>
<name>A0ABW3K6V0_9BACT</name>
<dbReference type="EMBL" id="JBHTKA010000007">
    <property type="protein sequence ID" value="MFD1001364.1"/>
    <property type="molecule type" value="Genomic_DNA"/>
</dbReference>
<sequence>MKSFFLENIPRKLSAVALLVLLTAVLYAQPVLENYVQEGLKSNLVLQQKNLSLQQAQQSLRIARSYFLPSVTLLTDYTSGEGGRSISIPIGDLLNPVYTSLNQMTQSDAFPQVENVKQNFFPHNFYDARVRTSVPIINTDLYLNRTIQSQQVMLKEYEVEIYKRDLVLDIKAAYFNYLSAVAAVKIYESGLTLVNKNVEVNESLLRNGRSLPANYLRSKSEAERVRSELNSAQNKAVNAQKYFNFLLNKDLESNIETNVTNLASVPTPDTTTTSFHKREELQLLQTAREINLSTLRMNKLNRMPKVNAFLDLGSQESDWKFNSDSRYYLVGVQLALPLFQGFRNNMTIRHTRLEVQKTEFNLQNTTRQVQLAASVARNDLHTTVQNYQAAQEQLKSAQSYFNLIDKGYQQGVNSLIEFLDARNQLTSSQLQLNLRQFEMLTAEAKLERETASYILPQ</sequence>
<comment type="similarity">
    <text evidence="2">Belongs to the outer membrane factor (OMF) (TC 1.B.17) family.</text>
</comment>
<evidence type="ECO:0000313" key="9">
    <source>
        <dbReference type="EMBL" id="MFD1001364.1"/>
    </source>
</evidence>
<evidence type="ECO:0000256" key="5">
    <source>
        <dbReference type="ARBA" id="ARBA00022692"/>
    </source>
</evidence>
<keyword evidence="6" id="KW-0472">Membrane</keyword>
<protein>
    <submittedName>
        <fullName evidence="9">TolC family protein</fullName>
    </submittedName>
</protein>
<evidence type="ECO:0000256" key="4">
    <source>
        <dbReference type="ARBA" id="ARBA00022452"/>
    </source>
</evidence>
<dbReference type="SUPFAM" id="SSF56954">
    <property type="entry name" value="Outer membrane efflux proteins (OEP)"/>
    <property type="match status" value="1"/>
</dbReference>
<proteinExistence type="inferred from homology"/>
<dbReference type="InterPro" id="IPR003423">
    <property type="entry name" value="OMP_efflux"/>
</dbReference>
<evidence type="ECO:0000256" key="8">
    <source>
        <dbReference type="SAM" id="Coils"/>
    </source>
</evidence>